<feature type="non-terminal residue" evidence="2">
    <location>
        <position position="1"/>
    </location>
</feature>
<sequence length="383" mass="42939">SLTMVGVRRLLEEDMKLAISSLDPFIYDVNYQCFMALATVFRDCYSDFQIYANEGEVLHSNLTDDEKESEAEQMKRGDQGIEDELHMNGEDQTIWGDQAEVVEVARDSNILTPSTEKRKVSAQTYGKRAEHLKLPIKSCGMSMPQKGRGKLPTTRGRKIVPTASLRKRLNEKRDDPSHPNYNNPPRVPTKRRKTHSTRVPLRDSSISGSLPRVSVTPEEESSSVFDSQGESAEDFREEDAGTPETQSSTDCVPYVEGKDLPSTEVQQEENLHNPTVEQQKTATTEEVLPERNSEQEAGENCPRDPYLLTSFATHRAKALVLGQGVWRLALKGAIEGGDFEDPEDPTYEELGRQFMKLLTIAQEGPKGEYEDDIILSGRGSIKK</sequence>
<comment type="caution">
    <text evidence="2">The sequence shown here is derived from an EMBL/GenBank/DDBJ whole genome shotgun (WGS) entry which is preliminary data.</text>
</comment>
<dbReference type="EMBL" id="JACGCM010001594">
    <property type="protein sequence ID" value="KAF6152927.1"/>
    <property type="molecule type" value="Genomic_DNA"/>
</dbReference>
<reference evidence="2 3" key="1">
    <citation type="journal article" date="2020" name="IScience">
        <title>Genome Sequencing of the Endangered Kingdonia uniflora (Circaeasteraceae, Ranunculales) Reveals Potential Mechanisms of Evolutionary Specialization.</title>
        <authorList>
            <person name="Sun Y."/>
            <person name="Deng T."/>
            <person name="Zhang A."/>
            <person name="Moore M.J."/>
            <person name="Landis J.B."/>
            <person name="Lin N."/>
            <person name="Zhang H."/>
            <person name="Zhang X."/>
            <person name="Huang J."/>
            <person name="Zhang X."/>
            <person name="Sun H."/>
            <person name="Wang H."/>
        </authorList>
    </citation>
    <scope>NUCLEOTIDE SEQUENCE [LARGE SCALE GENOMIC DNA]</scope>
    <source>
        <strain evidence="2">TB1705</strain>
        <tissue evidence="2">Leaf</tissue>
    </source>
</reference>
<keyword evidence="3" id="KW-1185">Reference proteome</keyword>
<protein>
    <submittedName>
        <fullName evidence="2">Uncharacterized protein</fullName>
    </submittedName>
</protein>
<gene>
    <name evidence="2" type="ORF">GIB67_039634</name>
</gene>
<accession>A0A7J7MDJ0</accession>
<feature type="region of interest" description="Disordered" evidence="1">
    <location>
        <begin position="138"/>
        <end position="301"/>
    </location>
</feature>
<evidence type="ECO:0000313" key="3">
    <source>
        <dbReference type="Proteomes" id="UP000541444"/>
    </source>
</evidence>
<dbReference type="AlphaFoldDB" id="A0A7J7MDJ0"/>
<feature type="compositionally biased region" description="Polar residues" evidence="1">
    <location>
        <begin position="272"/>
        <end position="284"/>
    </location>
</feature>
<proteinExistence type="predicted"/>
<name>A0A7J7MDJ0_9MAGN</name>
<feature type="compositionally biased region" description="Acidic residues" evidence="1">
    <location>
        <begin position="231"/>
        <end position="241"/>
    </location>
</feature>
<organism evidence="2 3">
    <name type="scientific">Kingdonia uniflora</name>
    <dbReference type="NCBI Taxonomy" id="39325"/>
    <lineage>
        <taxon>Eukaryota</taxon>
        <taxon>Viridiplantae</taxon>
        <taxon>Streptophyta</taxon>
        <taxon>Embryophyta</taxon>
        <taxon>Tracheophyta</taxon>
        <taxon>Spermatophyta</taxon>
        <taxon>Magnoliopsida</taxon>
        <taxon>Ranunculales</taxon>
        <taxon>Circaeasteraceae</taxon>
        <taxon>Kingdonia</taxon>
    </lineage>
</organism>
<evidence type="ECO:0000313" key="2">
    <source>
        <dbReference type="EMBL" id="KAF6152927.1"/>
    </source>
</evidence>
<evidence type="ECO:0000256" key="1">
    <source>
        <dbReference type="SAM" id="MobiDB-lite"/>
    </source>
</evidence>
<dbReference type="Proteomes" id="UP000541444">
    <property type="component" value="Unassembled WGS sequence"/>
</dbReference>